<evidence type="ECO:0000313" key="3">
    <source>
        <dbReference type="Proteomes" id="UP000578091"/>
    </source>
</evidence>
<sequence length="64" mass="7014">MSWLGIVVIILGLYLAFKLVGVVLKLAMWVLVVVGAYWFLAPLLGWPELAELVYVLGPDTNGVL</sequence>
<keyword evidence="1" id="KW-0472">Membrane</keyword>
<feature type="transmembrane region" description="Helical" evidence="1">
    <location>
        <begin position="6"/>
        <end position="24"/>
    </location>
</feature>
<protein>
    <recommendedName>
        <fullName evidence="4">DUF4175 domain-containing protein</fullName>
    </recommendedName>
</protein>
<dbReference type="RefSeq" id="WP_180679145.1">
    <property type="nucleotide sequence ID" value="NZ_JACCKA010000074.1"/>
</dbReference>
<accession>A0A853JET4</accession>
<dbReference type="AlphaFoldDB" id="A0A853JET4"/>
<evidence type="ECO:0000256" key="1">
    <source>
        <dbReference type="SAM" id="Phobius"/>
    </source>
</evidence>
<organism evidence="2 3">
    <name type="scientific">Luteimonas salinisoli</name>
    <dbReference type="NCBI Taxonomy" id="2752307"/>
    <lineage>
        <taxon>Bacteria</taxon>
        <taxon>Pseudomonadati</taxon>
        <taxon>Pseudomonadota</taxon>
        <taxon>Gammaproteobacteria</taxon>
        <taxon>Lysobacterales</taxon>
        <taxon>Lysobacteraceae</taxon>
        <taxon>Luteimonas</taxon>
    </lineage>
</organism>
<comment type="caution">
    <text evidence="2">The sequence shown here is derived from an EMBL/GenBank/DDBJ whole genome shotgun (WGS) entry which is preliminary data.</text>
</comment>
<proteinExistence type="predicted"/>
<evidence type="ECO:0008006" key="4">
    <source>
        <dbReference type="Google" id="ProtNLM"/>
    </source>
</evidence>
<dbReference type="Proteomes" id="UP000578091">
    <property type="component" value="Unassembled WGS sequence"/>
</dbReference>
<keyword evidence="3" id="KW-1185">Reference proteome</keyword>
<reference evidence="2 3" key="1">
    <citation type="submission" date="2020-07" db="EMBL/GenBank/DDBJ databases">
        <title>Luteimonas sp. SJ-92.</title>
        <authorList>
            <person name="Huang X.-X."/>
            <person name="Xu L."/>
            <person name="Sun J.-Q."/>
        </authorList>
    </citation>
    <scope>NUCLEOTIDE SEQUENCE [LARGE SCALE GENOMIC DNA]</scope>
    <source>
        <strain evidence="2 3">SJ-92</strain>
    </source>
</reference>
<keyword evidence="1" id="KW-0812">Transmembrane</keyword>
<gene>
    <name evidence="2" type="ORF">H0E84_13315</name>
</gene>
<evidence type="ECO:0000313" key="2">
    <source>
        <dbReference type="EMBL" id="NZA27365.1"/>
    </source>
</evidence>
<feature type="transmembrane region" description="Helical" evidence="1">
    <location>
        <begin position="29"/>
        <end position="46"/>
    </location>
</feature>
<keyword evidence="1" id="KW-1133">Transmembrane helix</keyword>
<name>A0A853JET4_9GAMM</name>
<dbReference type="EMBL" id="JACCKA010000074">
    <property type="protein sequence ID" value="NZA27365.1"/>
    <property type="molecule type" value="Genomic_DNA"/>
</dbReference>